<name>A0A9W4P877_9EURO</name>
<dbReference type="EMBL" id="CAJVRC010000896">
    <property type="protein sequence ID" value="CAG8908729.1"/>
    <property type="molecule type" value="Genomic_DNA"/>
</dbReference>
<gene>
    <name evidence="1" type="ORF">PEGY_LOCUS9509</name>
</gene>
<evidence type="ECO:0000313" key="1">
    <source>
        <dbReference type="EMBL" id="CAG8908729.1"/>
    </source>
</evidence>
<dbReference type="AlphaFoldDB" id="A0A9W4P877"/>
<organism evidence="1 2">
    <name type="scientific">Penicillium egyptiacum</name>
    <dbReference type="NCBI Taxonomy" id="1303716"/>
    <lineage>
        <taxon>Eukaryota</taxon>
        <taxon>Fungi</taxon>
        <taxon>Dikarya</taxon>
        <taxon>Ascomycota</taxon>
        <taxon>Pezizomycotina</taxon>
        <taxon>Eurotiomycetes</taxon>
        <taxon>Eurotiomycetidae</taxon>
        <taxon>Eurotiales</taxon>
        <taxon>Aspergillaceae</taxon>
        <taxon>Penicillium</taxon>
    </lineage>
</organism>
<comment type="caution">
    <text evidence="1">The sequence shown here is derived from an EMBL/GenBank/DDBJ whole genome shotgun (WGS) entry which is preliminary data.</text>
</comment>
<dbReference type="OrthoDB" id="410701at2759"/>
<evidence type="ECO:0000313" key="2">
    <source>
        <dbReference type="Proteomes" id="UP001154252"/>
    </source>
</evidence>
<protein>
    <submittedName>
        <fullName evidence="1">Uncharacterized protein</fullName>
    </submittedName>
</protein>
<accession>A0A9W4P877</accession>
<dbReference type="Proteomes" id="UP001154252">
    <property type="component" value="Unassembled WGS sequence"/>
</dbReference>
<proteinExistence type="predicted"/>
<sequence>MSSVFKHARSLSGVSRLRADLLNRRLYKAIPPHDSEFLVYYPRNSLAGLSPGSFRSFQSTTSLNVLKSLAIDTIDTQPSQSGDHFNKEWSNSPLDEQCATLPQDAANIQAREKRLEKTPSIRVKPKPAEYLSKALRNTGHALGYNGQSAWLGQAHSKYAPQTQNESRTVGRPKKPSLPVILGEYIREVDPLLSSVSYKRAHKDLDIALQKVFRSTSYDYLSSRGYDSADVAAWAWIMKSQNPHQAMLRLFLFETDRAKSGATSPSIPPFIPLHLLRQQNLDAHSFRLLLIHSLHLMSGHTFPITETPAGVAEHDLELSTEDVRPQIDSGTRMILVVRLIRHARRVWPQSLLTIARAFARFLSAPRADDAERSVLVTRRDDRVKTVQFNQCLWLLSIPANIAPYRSTSIQQQAQFELLRAMATHKPVLPVTRQGYRAVVAVQLAHKKTFEERQSAELKAPSWPPWKEEKLGIDSQRGNEGMFSRAMQVLSQMKDAGYSHRLWEDISSILAGWDTDHSPTVQTRALMRRPQALPDRHGSKSNHHEMWVARIRSTRTVREAWACFLSYQDHGLPPKGAVYAAMAEKLIYRRYAIEREFDQMSHALPGDGREVHPEPASARDIIYVPTEPPTVDELLDQMRAQGLRPSGRFLGLLLQSATSLRSGLHYLQCSDLTAAQIEALSIVRAKPRKYQTLDLEAFHELPDMVFASFVKFLCTHSDIASLDVGNRNILTADRFPALIAADCSTGAKIDLVAYSEKHPGDRHHPRALWHAIQLTKLRRAPYTPTWTHILSALTRERVTGYYGSRSRSLQRILAWHQALRALSWMRQRDAELGEEGFRILCVAFAKAIDAAIRHPGTAEQSFELIHKARIRRLKAKNEGDDEVDALMQHALQVLKHQFDHLVLPASKTSEHAERSVFAAEIASETQLNVPSMLQIPSPATLHAFVRALGSVGDDEGLLHLLHWMSRSSDPLKEAADEHANGDKMMRRTLVAIRVFLERRQQRIDTRLPSDLIVEAYDLISRTGWDWPSDAEVTEYCQ</sequence>
<keyword evidence="2" id="KW-1185">Reference proteome</keyword>
<reference evidence="1" key="1">
    <citation type="submission" date="2021-07" db="EMBL/GenBank/DDBJ databases">
        <authorList>
            <person name="Branca A.L. A."/>
        </authorList>
    </citation>
    <scope>NUCLEOTIDE SEQUENCE</scope>
</reference>